<dbReference type="EMBL" id="CAAALY010124532">
    <property type="protein sequence ID" value="VEL31610.1"/>
    <property type="molecule type" value="Genomic_DNA"/>
</dbReference>
<keyword evidence="2" id="KW-1185">Reference proteome</keyword>
<name>A0A3S5AYA2_9PLAT</name>
<proteinExistence type="predicted"/>
<reference evidence="1" key="1">
    <citation type="submission" date="2018-11" db="EMBL/GenBank/DDBJ databases">
        <authorList>
            <consortium name="Pathogen Informatics"/>
        </authorList>
    </citation>
    <scope>NUCLEOTIDE SEQUENCE</scope>
</reference>
<evidence type="ECO:0000313" key="1">
    <source>
        <dbReference type="EMBL" id="VEL31610.1"/>
    </source>
</evidence>
<comment type="caution">
    <text evidence="1">The sequence shown here is derived from an EMBL/GenBank/DDBJ whole genome shotgun (WGS) entry which is preliminary data.</text>
</comment>
<dbReference type="AlphaFoldDB" id="A0A3S5AYA2"/>
<protein>
    <submittedName>
        <fullName evidence="1">Uncharacterized protein</fullName>
    </submittedName>
</protein>
<dbReference type="Proteomes" id="UP000784294">
    <property type="component" value="Unassembled WGS sequence"/>
</dbReference>
<organism evidence="1 2">
    <name type="scientific">Protopolystoma xenopodis</name>
    <dbReference type="NCBI Taxonomy" id="117903"/>
    <lineage>
        <taxon>Eukaryota</taxon>
        <taxon>Metazoa</taxon>
        <taxon>Spiralia</taxon>
        <taxon>Lophotrochozoa</taxon>
        <taxon>Platyhelminthes</taxon>
        <taxon>Monogenea</taxon>
        <taxon>Polyopisthocotylea</taxon>
        <taxon>Polystomatidea</taxon>
        <taxon>Polystomatidae</taxon>
        <taxon>Protopolystoma</taxon>
    </lineage>
</organism>
<evidence type="ECO:0000313" key="2">
    <source>
        <dbReference type="Proteomes" id="UP000784294"/>
    </source>
</evidence>
<accession>A0A3S5AYA2</accession>
<sequence>MHAKVDSVVEKLYTEVTSRPGGAGGPGGMGRSLATKKTVESAALLALEKRMKNQESSMRKEITDREVIVEQLKRELADRCNLLAELTESERAKEVELNQLRVLVAHLYEQLDNGSSTGSLHSAGGSLEAHGGSSAGVAFEQLSPSDVAISTSGAGGYTESPHRLFSTPALTSVFPFSTGTSNRGDALLTTGFESVVDFVTKGKGRSKLIWTPKYAVLRPFILAFYNSREEREQGVMPFEEIPICQVRPEVFLFLNFYLFGLVLFEH</sequence>
<gene>
    <name evidence="1" type="ORF">PXEA_LOCUS25050</name>
</gene>